<dbReference type="EMBL" id="BQXS01020389">
    <property type="protein sequence ID" value="GKT29594.1"/>
    <property type="molecule type" value="Genomic_DNA"/>
</dbReference>
<gene>
    <name evidence="1" type="ORF">ADUPG1_014831</name>
    <name evidence="2" type="ORF">ADUPG1_014832</name>
    <name evidence="3" type="ORF">ADUPG1_014833</name>
</gene>
<comment type="caution">
    <text evidence="3">The sequence shown here is derived from an EMBL/GenBank/DDBJ whole genome shotgun (WGS) entry which is preliminary data.</text>
</comment>
<sequence length="44" mass="4776">MSSGLTISSSDIKLKNVDLIQVQSLWMELTCATCGSLLENGKLF</sequence>
<name>A0ABQ5KAL9_9EUKA</name>
<feature type="non-terminal residue" evidence="3">
    <location>
        <position position="44"/>
    </location>
</feature>
<dbReference type="EMBL" id="BQXS01020391">
    <property type="protein sequence ID" value="GKT29598.1"/>
    <property type="molecule type" value="Genomic_DNA"/>
</dbReference>
<evidence type="ECO:0000313" key="4">
    <source>
        <dbReference type="Proteomes" id="UP001057375"/>
    </source>
</evidence>
<evidence type="ECO:0000313" key="1">
    <source>
        <dbReference type="EMBL" id="GKT29594.1"/>
    </source>
</evidence>
<keyword evidence="4" id="KW-1185">Reference proteome</keyword>
<dbReference type="EMBL" id="BQXS01020390">
    <property type="protein sequence ID" value="GKT29595.1"/>
    <property type="molecule type" value="Genomic_DNA"/>
</dbReference>
<evidence type="ECO:0000313" key="3">
    <source>
        <dbReference type="EMBL" id="GKT29598.1"/>
    </source>
</evidence>
<accession>A0ABQ5KAL9</accession>
<organism evidence="3 4">
    <name type="scientific">Aduncisulcus paluster</name>
    <dbReference type="NCBI Taxonomy" id="2918883"/>
    <lineage>
        <taxon>Eukaryota</taxon>
        <taxon>Metamonada</taxon>
        <taxon>Carpediemonas-like organisms</taxon>
        <taxon>Aduncisulcus</taxon>
    </lineage>
</organism>
<protein>
    <submittedName>
        <fullName evidence="3">Uncharacterized protein</fullName>
    </submittedName>
</protein>
<evidence type="ECO:0000313" key="2">
    <source>
        <dbReference type="EMBL" id="GKT29595.1"/>
    </source>
</evidence>
<dbReference type="Proteomes" id="UP001057375">
    <property type="component" value="Unassembled WGS sequence"/>
</dbReference>
<reference evidence="3" key="1">
    <citation type="submission" date="2022-03" db="EMBL/GenBank/DDBJ databases">
        <title>Draft genome sequence of Aduncisulcus paluster, a free-living microaerophilic Fornicata.</title>
        <authorList>
            <person name="Yuyama I."/>
            <person name="Kume K."/>
            <person name="Tamura T."/>
            <person name="Inagaki Y."/>
            <person name="Hashimoto T."/>
        </authorList>
    </citation>
    <scope>NUCLEOTIDE SEQUENCE</scope>
    <source>
        <strain evidence="3">NY0171</strain>
    </source>
</reference>
<proteinExistence type="predicted"/>